<evidence type="ECO:0000313" key="1">
    <source>
        <dbReference type="EMBL" id="CAI6376763.1"/>
    </source>
</evidence>
<organism evidence="1 2">
    <name type="scientific">Macrosiphum euphorbiae</name>
    <name type="common">potato aphid</name>
    <dbReference type="NCBI Taxonomy" id="13131"/>
    <lineage>
        <taxon>Eukaryota</taxon>
        <taxon>Metazoa</taxon>
        <taxon>Ecdysozoa</taxon>
        <taxon>Arthropoda</taxon>
        <taxon>Hexapoda</taxon>
        <taxon>Insecta</taxon>
        <taxon>Pterygota</taxon>
        <taxon>Neoptera</taxon>
        <taxon>Paraneoptera</taxon>
        <taxon>Hemiptera</taxon>
        <taxon>Sternorrhyncha</taxon>
        <taxon>Aphidomorpha</taxon>
        <taxon>Aphidoidea</taxon>
        <taxon>Aphididae</taxon>
        <taxon>Macrosiphini</taxon>
        <taxon>Macrosiphum</taxon>
    </lineage>
</organism>
<keyword evidence="2" id="KW-1185">Reference proteome</keyword>
<accession>A0AAV0Y7J1</accession>
<protein>
    <recommendedName>
        <fullName evidence="3">MULE transposase domain-containing protein</fullName>
    </recommendedName>
</protein>
<evidence type="ECO:0000313" key="2">
    <source>
        <dbReference type="Proteomes" id="UP001160148"/>
    </source>
</evidence>
<evidence type="ECO:0008006" key="3">
    <source>
        <dbReference type="Google" id="ProtNLM"/>
    </source>
</evidence>
<dbReference type="EMBL" id="CARXXK010001572">
    <property type="protein sequence ID" value="CAI6376763.1"/>
    <property type="molecule type" value="Genomic_DNA"/>
</dbReference>
<proteinExistence type="predicted"/>
<comment type="caution">
    <text evidence="1">The sequence shown here is derived from an EMBL/GenBank/DDBJ whole genome shotgun (WGS) entry which is preliminary data.</text>
</comment>
<gene>
    <name evidence="1" type="ORF">MEUPH1_LOCUS30101</name>
</gene>
<reference evidence="1 2" key="1">
    <citation type="submission" date="2023-01" db="EMBL/GenBank/DDBJ databases">
        <authorList>
            <person name="Whitehead M."/>
        </authorList>
    </citation>
    <scope>NUCLEOTIDE SEQUENCE [LARGE SCALE GENOMIC DNA]</scope>
</reference>
<name>A0AAV0Y7J1_9HEMI</name>
<dbReference type="Proteomes" id="UP001160148">
    <property type="component" value="Unassembled WGS sequence"/>
</dbReference>
<sequence>MYGIHGYKNGFYIPLIIEFLPSKSFDCYVAMWNFICELGINENQQPFNPISKHLDFEIAAHQAFKNVFNNSTIKACRFHLGQCWYRKINSITDLKKFYNDKSSDIAKWLTMFFGLPFLPSNEVEDAFFDIQNLRPTLIYYAYQNFRTIYCIIILLLGVHFHHQFGLNLLLKRHEQQIVPSLSTNILMLNFIHPSSNY</sequence>
<dbReference type="AlphaFoldDB" id="A0AAV0Y7J1"/>